<dbReference type="Pfam" id="PF07963">
    <property type="entry name" value="N_methyl"/>
    <property type="match status" value="1"/>
</dbReference>
<evidence type="ECO:0000313" key="3">
    <source>
        <dbReference type="Proteomes" id="UP001139293"/>
    </source>
</evidence>
<dbReference type="Gene3D" id="3.30.700.10">
    <property type="entry name" value="Glycoprotein, Type 4 Pilin"/>
    <property type="match status" value="1"/>
</dbReference>
<evidence type="ECO:0000256" key="1">
    <source>
        <dbReference type="SAM" id="Phobius"/>
    </source>
</evidence>
<sequence length="187" mass="20986">MLIKNKITRGYTLIELVTVVVILAIIAVFTLPKLLNIGQNAQIAQLQDVAAKVDAQNKIIYTKTAIESINELSGCSLFNKHPNCNRLFGEYFIDVSGTKVYVSNGYPLAPIKLNNIINNNYRTAFGLPAEDFLITNVYKRAGSAAIVPAKWQDKLGQIRSGKFECHIEYRSPTRRHEYAVTTYTRDC</sequence>
<proteinExistence type="predicted"/>
<organism evidence="2 3">
    <name type="scientific">Shewanella pneumatophori</name>
    <dbReference type="NCBI Taxonomy" id="314092"/>
    <lineage>
        <taxon>Bacteria</taxon>
        <taxon>Pseudomonadati</taxon>
        <taxon>Pseudomonadota</taxon>
        <taxon>Gammaproteobacteria</taxon>
        <taxon>Alteromonadales</taxon>
        <taxon>Shewanellaceae</taxon>
        <taxon>Shewanella</taxon>
    </lineage>
</organism>
<accession>A0A9X1ZBJ5</accession>
<dbReference type="SUPFAM" id="SSF54523">
    <property type="entry name" value="Pili subunits"/>
    <property type="match status" value="1"/>
</dbReference>
<keyword evidence="1" id="KW-1133">Transmembrane helix</keyword>
<comment type="caution">
    <text evidence="2">The sequence shown here is derived from an EMBL/GenBank/DDBJ whole genome shotgun (WGS) entry which is preliminary data.</text>
</comment>
<name>A0A9X1ZBJ5_9GAMM</name>
<protein>
    <submittedName>
        <fullName evidence="2">Type II secretion system GspH family protein</fullName>
    </submittedName>
</protein>
<dbReference type="RefSeq" id="WP_248948363.1">
    <property type="nucleotide sequence ID" value="NZ_JAKILB010000001.1"/>
</dbReference>
<dbReference type="InterPro" id="IPR045584">
    <property type="entry name" value="Pilin-like"/>
</dbReference>
<keyword evidence="1" id="KW-0472">Membrane</keyword>
<dbReference type="NCBIfam" id="TIGR02532">
    <property type="entry name" value="IV_pilin_GFxxxE"/>
    <property type="match status" value="1"/>
</dbReference>
<keyword evidence="1" id="KW-0812">Transmembrane</keyword>
<reference evidence="2" key="1">
    <citation type="submission" date="2022-01" db="EMBL/GenBank/DDBJ databases">
        <title>Whole genome-based taxonomy of the Shewanellaceae.</title>
        <authorList>
            <person name="Martin-Rodriguez A.J."/>
        </authorList>
    </citation>
    <scope>NUCLEOTIDE SEQUENCE</scope>
    <source>
        <strain evidence="2">KCTC 23973</strain>
    </source>
</reference>
<dbReference type="AlphaFoldDB" id="A0A9X1ZBJ5"/>
<gene>
    <name evidence="2" type="ORF">L2740_02185</name>
</gene>
<dbReference type="Proteomes" id="UP001139293">
    <property type="component" value="Unassembled WGS sequence"/>
</dbReference>
<dbReference type="EMBL" id="JAKILB010000001">
    <property type="protein sequence ID" value="MCL1137370.1"/>
    <property type="molecule type" value="Genomic_DNA"/>
</dbReference>
<evidence type="ECO:0000313" key="2">
    <source>
        <dbReference type="EMBL" id="MCL1137370.1"/>
    </source>
</evidence>
<dbReference type="PROSITE" id="PS00409">
    <property type="entry name" value="PROKAR_NTER_METHYL"/>
    <property type="match status" value="1"/>
</dbReference>
<dbReference type="InterPro" id="IPR012902">
    <property type="entry name" value="N_methyl_site"/>
</dbReference>
<feature type="transmembrane region" description="Helical" evidence="1">
    <location>
        <begin position="12"/>
        <end position="31"/>
    </location>
</feature>
<keyword evidence="3" id="KW-1185">Reference proteome</keyword>